<feature type="transmembrane region" description="Helical" evidence="1">
    <location>
        <begin position="64"/>
        <end position="85"/>
    </location>
</feature>
<feature type="transmembrane region" description="Helical" evidence="1">
    <location>
        <begin position="197"/>
        <end position="221"/>
    </location>
</feature>
<dbReference type="PANTHER" id="PTHR37308:SF1">
    <property type="entry name" value="POLYPRENYL-PHOSPHATE TRANSPORTER"/>
    <property type="match status" value="1"/>
</dbReference>
<evidence type="ECO:0008006" key="4">
    <source>
        <dbReference type="Google" id="ProtNLM"/>
    </source>
</evidence>
<dbReference type="RefSeq" id="WP_008736808.1">
    <property type="nucleotide sequence ID" value="NZ_CP004387.1"/>
</dbReference>
<feature type="transmembrane region" description="Helical" evidence="1">
    <location>
        <begin position="273"/>
        <end position="292"/>
    </location>
</feature>
<keyword evidence="3" id="KW-1185">Reference proteome</keyword>
<dbReference type="AlphaFoldDB" id="A0A0B4XKJ7"/>
<dbReference type="HOGENOM" id="CLU_055621_0_0_6"/>
<dbReference type="EMBL" id="CP004387">
    <property type="protein sequence ID" value="AJD48804.1"/>
    <property type="molecule type" value="Genomic_DNA"/>
</dbReference>
<dbReference type="STRING" id="391936.S7S_11960"/>
<gene>
    <name evidence="2" type="ORF">S7S_11960</name>
</gene>
<protein>
    <recommendedName>
        <fullName evidence="4">DUF368 domain-containing protein</fullName>
    </recommendedName>
</protein>
<feature type="transmembrane region" description="Helical" evidence="1">
    <location>
        <begin position="147"/>
        <end position="169"/>
    </location>
</feature>
<evidence type="ECO:0000256" key="1">
    <source>
        <dbReference type="SAM" id="Phobius"/>
    </source>
</evidence>
<reference evidence="2 3" key="1">
    <citation type="journal article" date="2012" name="J. Bacteriol.">
        <title>Genome sequence of an alkane-degrading bacterium, Alcanivorax pacificus type strain W11-5, isolated from deep sea sediment.</title>
        <authorList>
            <person name="Lai Q."/>
            <person name="Shao Z."/>
        </authorList>
    </citation>
    <scope>NUCLEOTIDE SEQUENCE [LARGE SCALE GENOMIC DNA]</scope>
    <source>
        <strain evidence="2 3">W11-5</strain>
    </source>
</reference>
<dbReference type="OrthoDB" id="9793746at2"/>
<feature type="transmembrane region" description="Helical" evidence="1">
    <location>
        <begin position="123"/>
        <end position="141"/>
    </location>
</feature>
<feature type="transmembrane region" description="Helical" evidence="1">
    <location>
        <begin position="228"/>
        <end position="246"/>
    </location>
</feature>
<keyword evidence="1" id="KW-1133">Transmembrane helix</keyword>
<proteinExistence type="predicted"/>
<sequence>MKRLSGIYLRGMAMGAADVVPGVSGGTIALITGIYEQLITTLSGLKPSLLGVWRRQGFLAFWQASNLGFLVALLAGIVTSIALLARLITWLMDVYPVPLWSFFCGLIIASILLLLKPLRMKQLSTWLMLAAGVLIAVWVMSRPPLGGTLALTLPVFFIAGAVAICAMILPGISGSFILVILGMYAPVLAAVKGGEWAILLAFVAGCATGLLSFVHLLRWLLARFHDPVMAMLVGFMAGSLAVLWPWRVPDASGAALFRTVWPAQYVAETGLPALLPAAVIAAVAGLALVWLLSHFAGHNEANSAAGTSAS</sequence>
<keyword evidence="1" id="KW-0812">Transmembrane</keyword>
<accession>A0A0B4XKJ7</accession>
<evidence type="ECO:0000313" key="3">
    <source>
        <dbReference type="Proteomes" id="UP000006764"/>
    </source>
</evidence>
<dbReference type="InterPro" id="IPR007163">
    <property type="entry name" value="VCA0040-like"/>
</dbReference>
<dbReference type="KEGG" id="apac:S7S_11960"/>
<feature type="transmembrane region" description="Helical" evidence="1">
    <location>
        <begin position="97"/>
        <end position="116"/>
    </location>
</feature>
<dbReference type="PANTHER" id="PTHR37308">
    <property type="entry name" value="INTEGRAL MEMBRANE PROTEIN"/>
    <property type="match status" value="1"/>
</dbReference>
<evidence type="ECO:0000313" key="2">
    <source>
        <dbReference type="EMBL" id="AJD48804.1"/>
    </source>
</evidence>
<organism evidence="2 3">
    <name type="scientific">Isoalcanivorax pacificus W11-5</name>
    <dbReference type="NCBI Taxonomy" id="391936"/>
    <lineage>
        <taxon>Bacteria</taxon>
        <taxon>Pseudomonadati</taxon>
        <taxon>Pseudomonadota</taxon>
        <taxon>Gammaproteobacteria</taxon>
        <taxon>Oceanospirillales</taxon>
        <taxon>Alcanivoracaceae</taxon>
        <taxon>Isoalcanivorax</taxon>
    </lineage>
</organism>
<keyword evidence="1" id="KW-0472">Membrane</keyword>
<dbReference type="Pfam" id="PF04018">
    <property type="entry name" value="VCA0040-like"/>
    <property type="match status" value="1"/>
</dbReference>
<name>A0A0B4XKJ7_9GAMM</name>
<dbReference type="Proteomes" id="UP000006764">
    <property type="component" value="Chromosome"/>
</dbReference>